<keyword evidence="1" id="KW-0805">Transcription regulation</keyword>
<accession>A0A2S5T5B4</accession>
<proteinExistence type="predicted"/>
<dbReference type="GO" id="GO:0003700">
    <property type="term" value="F:DNA-binding transcription factor activity"/>
    <property type="evidence" value="ECO:0007669"/>
    <property type="project" value="InterPro"/>
</dbReference>
<comment type="caution">
    <text evidence="3">The sequence shown here is derived from an EMBL/GenBank/DDBJ whole genome shotgun (WGS) entry which is preliminary data.</text>
</comment>
<dbReference type="PROSITE" id="PS01124">
    <property type="entry name" value="HTH_ARAC_FAMILY_2"/>
    <property type="match status" value="1"/>
</dbReference>
<dbReference type="PANTHER" id="PTHR43436:SF1">
    <property type="entry name" value="TRANSCRIPTIONAL REGULATORY PROTEIN"/>
    <property type="match status" value="1"/>
</dbReference>
<protein>
    <submittedName>
        <fullName evidence="3">AraC family transcriptional regulator</fullName>
    </submittedName>
</protein>
<name>A0A2S5T5B4_9BURK</name>
<organism evidence="3 4">
    <name type="scientific">Caldimonas thermodepolymerans</name>
    <dbReference type="NCBI Taxonomy" id="215580"/>
    <lineage>
        <taxon>Bacteria</taxon>
        <taxon>Pseudomonadati</taxon>
        <taxon>Pseudomonadota</taxon>
        <taxon>Betaproteobacteria</taxon>
        <taxon>Burkholderiales</taxon>
        <taxon>Sphaerotilaceae</taxon>
        <taxon>Caldimonas</taxon>
    </lineage>
</organism>
<keyword evidence="4" id="KW-1185">Reference proteome</keyword>
<dbReference type="PANTHER" id="PTHR43436">
    <property type="entry name" value="ARAC-FAMILY TRANSCRIPTIONAL REGULATOR"/>
    <property type="match status" value="1"/>
</dbReference>
<dbReference type="RefSeq" id="WP_104357104.1">
    <property type="nucleotide sequence ID" value="NZ_CP064338.1"/>
</dbReference>
<evidence type="ECO:0000313" key="4">
    <source>
        <dbReference type="Proteomes" id="UP000239406"/>
    </source>
</evidence>
<dbReference type="Proteomes" id="UP000239406">
    <property type="component" value="Unassembled WGS sequence"/>
</dbReference>
<dbReference type="InterPro" id="IPR018060">
    <property type="entry name" value="HTH_AraC"/>
</dbReference>
<dbReference type="SUPFAM" id="SSF46689">
    <property type="entry name" value="Homeodomain-like"/>
    <property type="match status" value="2"/>
</dbReference>
<evidence type="ECO:0000256" key="2">
    <source>
        <dbReference type="ARBA" id="ARBA00023163"/>
    </source>
</evidence>
<dbReference type="GO" id="GO:0043565">
    <property type="term" value="F:sequence-specific DNA binding"/>
    <property type="evidence" value="ECO:0007669"/>
    <property type="project" value="InterPro"/>
</dbReference>
<dbReference type="EMBL" id="PSNY01000007">
    <property type="protein sequence ID" value="PPE70129.1"/>
    <property type="molecule type" value="Genomic_DNA"/>
</dbReference>
<dbReference type="InterPro" id="IPR009057">
    <property type="entry name" value="Homeodomain-like_sf"/>
</dbReference>
<dbReference type="Gene3D" id="1.10.10.60">
    <property type="entry name" value="Homeodomain-like"/>
    <property type="match status" value="1"/>
</dbReference>
<dbReference type="SMART" id="SM00342">
    <property type="entry name" value="HTH_ARAC"/>
    <property type="match status" value="1"/>
</dbReference>
<evidence type="ECO:0000313" key="3">
    <source>
        <dbReference type="EMBL" id="PPE70129.1"/>
    </source>
</evidence>
<dbReference type="Pfam" id="PF12833">
    <property type="entry name" value="HTH_18"/>
    <property type="match status" value="1"/>
</dbReference>
<sequence length="281" mass="31251">MKIASQQARSFGADGMVQGPASGKFMLITPDRICYAGLLGRPLTREFGALTLYVSLGSPLSLKIRDGAWQSGEMFVVQADTPHQVATVDRRIGVYMIEPESVDLAQLPPELGFLATEGGAQLHHPAIREAFLALAGGDMHINAVRTRLDEFILGARMPMRQLECRVAAVVNRIKRNPSDSVNAEDYAQQVDLSFSRFLHLFKEEVGTTFRRFRAWKRARNFMCYVNANRNLTDIALETGYPDSSHFSHTVRRYWGLTPKDIMAGSRTLAVIHDASLVSTAH</sequence>
<dbReference type="AlphaFoldDB" id="A0A2S5T5B4"/>
<evidence type="ECO:0000256" key="1">
    <source>
        <dbReference type="ARBA" id="ARBA00023015"/>
    </source>
</evidence>
<gene>
    <name evidence="3" type="ORF">C1702_07665</name>
</gene>
<keyword evidence="2" id="KW-0804">Transcription</keyword>
<reference evidence="3 4" key="1">
    <citation type="submission" date="2018-02" db="EMBL/GenBank/DDBJ databases">
        <title>Reclassifiation of [Polyangium] brachysporum DSM 7029 as Guopingzhaonella breviflexa gen. nov., sp. nov., a member of the family Comamonadaceae.</title>
        <authorList>
            <person name="Tang B."/>
        </authorList>
    </citation>
    <scope>NUCLEOTIDE SEQUENCE [LARGE SCALE GENOMIC DNA]</scope>
    <source>
        <strain evidence="3 4">DSM 15344</strain>
    </source>
</reference>